<dbReference type="AlphaFoldDB" id="A0A174Z1Q8"/>
<feature type="transmembrane region" description="Helical" evidence="1">
    <location>
        <begin position="34"/>
        <end position="58"/>
    </location>
</feature>
<gene>
    <name evidence="2" type="ORF">ERS852490_01488</name>
    <name evidence="3" type="ORF">ERS852492_00717</name>
</gene>
<dbReference type="Proteomes" id="UP000095621">
    <property type="component" value="Unassembled WGS sequence"/>
</dbReference>
<keyword evidence="1" id="KW-0472">Membrane</keyword>
<keyword evidence="1" id="KW-0812">Transmembrane</keyword>
<dbReference type="EMBL" id="CZBU01000003">
    <property type="protein sequence ID" value="CUQ77289.1"/>
    <property type="molecule type" value="Genomic_DNA"/>
</dbReference>
<dbReference type="EMBL" id="CZBV01000002">
    <property type="protein sequence ID" value="CUQ81344.1"/>
    <property type="molecule type" value="Genomic_DNA"/>
</dbReference>
<evidence type="ECO:0000313" key="4">
    <source>
        <dbReference type="Proteomes" id="UP000095621"/>
    </source>
</evidence>
<evidence type="ECO:0000256" key="1">
    <source>
        <dbReference type="SAM" id="Phobius"/>
    </source>
</evidence>
<accession>A0A174Z1Q8</accession>
<feature type="transmembrane region" description="Helical" evidence="1">
    <location>
        <begin position="64"/>
        <end position="82"/>
    </location>
</feature>
<sequence length="132" mass="15220">MEIIELSITAEESENYRKITNRLKVLGAVGWVKAYIWAVVYVVIFCAIGFALAGRYALTIMQYVPVWVWPLCFVAVWMVSAIRRSGNKQLKVLLQKYLFTGFADKIFAGEIRPSRVKILKDKMIVYCKVYND</sequence>
<evidence type="ECO:0000313" key="2">
    <source>
        <dbReference type="EMBL" id="CUQ77289.1"/>
    </source>
</evidence>
<proteinExistence type="predicted"/>
<organism evidence="3 5">
    <name type="scientific">Lachnospira eligens</name>
    <dbReference type="NCBI Taxonomy" id="39485"/>
    <lineage>
        <taxon>Bacteria</taxon>
        <taxon>Bacillati</taxon>
        <taxon>Bacillota</taxon>
        <taxon>Clostridia</taxon>
        <taxon>Lachnospirales</taxon>
        <taxon>Lachnospiraceae</taxon>
        <taxon>Lachnospira</taxon>
    </lineage>
</organism>
<evidence type="ECO:0000313" key="3">
    <source>
        <dbReference type="EMBL" id="CUQ81344.1"/>
    </source>
</evidence>
<dbReference type="Proteomes" id="UP000095780">
    <property type="component" value="Unassembled WGS sequence"/>
</dbReference>
<protein>
    <submittedName>
        <fullName evidence="3">Uncharacterized protein</fullName>
    </submittedName>
</protein>
<evidence type="ECO:0000313" key="5">
    <source>
        <dbReference type="Proteomes" id="UP000095780"/>
    </source>
</evidence>
<name>A0A174Z1Q8_9FIRM</name>
<reference evidence="4 5" key="1">
    <citation type="submission" date="2015-09" db="EMBL/GenBank/DDBJ databases">
        <authorList>
            <consortium name="Pathogen Informatics"/>
        </authorList>
    </citation>
    <scope>NUCLEOTIDE SEQUENCE [LARGE SCALE GENOMIC DNA]</scope>
    <source>
        <strain evidence="2 4">2789STDY5834875</strain>
        <strain evidence="3 5">2789STDY5834878</strain>
    </source>
</reference>
<dbReference type="RefSeq" id="WP_055215636.1">
    <property type="nucleotide sequence ID" value="NZ_CABIXW010000002.1"/>
</dbReference>
<keyword evidence="1" id="KW-1133">Transmembrane helix</keyword>